<evidence type="ECO:0000313" key="1">
    <source>
        <dbReference type="EMBL" id="MBK1866330.1"/>
    </source>
</evidence>
<organism evidence="1 2">
    <name type="scientific">Taklimakanibacter albus</name>
    <dbReference type="NCBI Taxonomy" id="2800327"/>
    <lineage>
        <taxon>Bacteria</taxon>
        <taxon>Pseudomonadati</taxon>
        <taxon>Pseudomonadota</taxon>
        <taxon>Alphaproteobacteria</taxon>
        <taxon>Hyphomicrobiales</taxon>
        <taxon>Aestuariivirgaceae</taxon>
        <taxon>Taklimakanibacter</taxon>
    </lineage>
</organism>
<protein>
    <submittedName>
        <fullName evidence="1">Enoyl-CoA hydratase</fullName>
        <ecNumber evidence="1">4.2.1.17</ecNumber>
    </submittedName>
</protein>
<proteinExistence type="predicted"/>
<dbReference type="EMBL" id="JAENHL010000006">
    <property type="protein sequence ID" value="MBK1866330.1"/>
    <property type="molecule type" value="Genomic_DNA"/>
</dbReference>
<dbReference type="EC" id="4.2.1.17" evidence="1"/>
<sequence length="263" mass="28757">MSDILLQERQAGIARLTLNDPKTRNSLSEAMMAELVVALDDLRRDDTARVIVIAAEGPAFCSGHNLKEITAHRQDDDRGAAYFTKLMAQCATLMQGIVHHPLPVIAEIQAVASAAGCQLVASCDLAIAAEPVRFATPGVNIGLFCSTPMVALSRNVTAKHAMEMLLTGDLIDAEDARRIGLINRIVPSQFLRQSVDELAAKIASKSKAVTKIGKEAFYRQREMTLPDAYDYAARVMVENLLIRDAEEGIGAFVDKRPPEWQDR</sequence>
<evidence type="ECO:0000313" key="2">
    <source>
        <dbReference type="Proteomes" id="UP000616151"/>
    </source>
</evidence>
<reference evidence="1" key="1">
    <citation type="submission" date="2021-01" db="EMBL/GenBank/DDBJ databases">
        <authorList>
            <person name="Sun Q."/>
        </authorList>
    </citation>
    <scope>NUCLEOTIDE SEQUENCE</scope>
    <source>
        <strain evidence="1">YIM B02566</strain>
    </source>
</reference>
<accession>A0ACC5R0Z7</accession>
<gene>
    <name evidence="1" type="ORF">JHL16_08190</name>
</gene>
<keyword evidence="2" id="KW-1185">Reference proteome</keyword>
<comment type="caution">
    <text evidence="1">The sequence shown here is derived from an EMBL/GenBank/DDBJ whole genome shotgun (WGS) entry which is preliminary data.</text>
</comment>
<dbReference type="Proteomes" id="UP000616151">
    <property type="component" value="Unassembled WGS sequence"/>
</dbReference>
<keyword evidence="1" id="KW-0456">Lyase</keyword>
<name>A0ACC5R0Z7_9HYPH</name>